<dbReference type="AlphaFoldDB" id="A0A0A8ZV87"/>
<evidence type="ECO:0000313" key="1">
    <source>
        <dbReference type="EMBL" id="JAD42726.1"/>
    </source>
</evidence>
<dbReference type="EMBL" id="GBRH01255169">
    <property type="protein sequence ID" value="JAD42726.1"/>
    <property type="molecule type" value="Transcribed_RNA"/>
</dbReference>
<accession>A0A0A8ZV87</accession>
<organism evidence="1">
    <name type="scientific">Arundo donax</name>
    <name type="common">Giant reed</name>
    <name type="synonym">Donax arundinaceus</name>
    <dbReference type="NCBI Taxonomy" id="35708"/>
    <lineage>
        <taxon>Eukaryota</taxon>
        <taxon>Viridiplantae</taxon>
        <taxon>Streptophyta</taxon>
        <taxon>Embryophyta</taxon>
        <taxon>Tracheophyta</taxon>
        <taxon>Spermatophyta</taxon>
        <taxon>Magnoliopsida</taxon>
        <taxon>Liliopsida</taxon>
        <taxon>Poales</taxon>
        <taxon>Poaceae</taxon>
        <taxon>PACMAD clade</taxon>
        <taxon>Arundinoideae</taxon>
        <taxon>Arundineae</taxon>
        <taxon>Arundo</taxon>
    </lineage>
</organism>
<reference evidence="1" key="1">
    <citation type="submission" date="2014-09" db="EMBL/GenBank/DDBJ databases">
        <authorList>
            <person name="Magalhaes I.L.F."/>
            <person name="Oliveira U."/>
            <person name="Santos F.R."/>
            <person name="Vidigal T.H.D.A."/>
            <person name="Brescovit A.D."/>
            <person name="Santos A.J."/>
        </authorList>
    </citation>
    <scope>NUCLEOTIDE SEQUENCE</scope>
    <source>
        <tissue evidence="1">Shoot tissue taken approximately 20 cm above the soil surface</tissue>
    </source>
</reference>
<name>A0A0A8ZV87_ARUDO</name>
<proteinExistence type="predicted"/>
<reference evidence="1" key="2">
    <citation type="journal article" date="2015" name="Data Brief">
        <title>Shoot transcriptome of the giant reed, Arundo donax.</title>
        <authorList>
            <person name="Barrero R.A."/>
            <person name="Guerrero F.D."/>
            <person name="Moolhuijzen P."/>
            <person name="Goolsby J.A."/>
            <person name="Tidwell J."/>
            <person name="Bellgard S.E."/>
            <person name="Bellgard M.I."/>
        </authorList>
    </citation>
    <scope>NUCLEOTIDE SEQUENCE</scope>
    <source>
        <tissue evidence="1">Shoot tissue taken approximately 20 cm above the soil surface</tissue>
    </source>
</reference>
<protein>
    <submittedName>
        <fullName evidence="1">Uncharacterized protein</fullName>
    </submittedName>
</protein>
<sequence>MAAGCCRALVVDGSASIDGDSTTSRAAL</sequence>